<name>A0A4Q9PGT2_9APHY</name>
<organism evidence="1 2">
    <name type="scientific">Dichomitus squalens</name>
    <dbReference type="NCBI Taxonomy" id="114155"/>
    <lineage>
        <taxon>Eukaryota</taxon>
        <taxon>Fungi</taxon>
        <taxon>Dikarya</taxon>
        <taxon>Basidiomycota</taxon>
        <taxon>Agaricomycotina</taxon>
        <taxon>Agaricomycetes</taxon>
        <taxon>Polyporales</taxon>
        <taxon>Polyporaceae</taxon>
        <taxon>Dichomitus</taxon>
    </lineage>
</organism>
<reference evidence="1 2" key="1">
    <citation type="submission" date="2019-01" db="EMBL/GenBank/DDBJ databases">
        <title>Draft genome sequences of three monokaryotic isolates of the white-rot basidiomycete fungus Dichomitus squalens.</title>
        <authorList>
            <consortium name="DOE Joint Genome Institute"/>
            <person name="Lopez S.C."/>
            <person name="Andreopoulos B."/>
            <person name="Pangilinan J."/>
            <person name="Lipzen A."/>
            <person name="Riley R."/>
            <person name="Ahrendt S."/>
            <person name="Ng V."/>
            <person name="Barry K."/>
            <person name="Daum C."/>
            <person name="Grigoriev I.V."/>
            <person name="Hilden K.S."/>
            <person name="Makela M.R."/>
            <person name="de Vries R.P."/>
        </authorList>
    </citation>
    <scope>NUCLEOTIDE SEQUENCE [LARGE SCALE GENOMIC DNA]</scope>
    <source>
        <strain evidence="1 2">CBS 464.89</strain>
    </source>
</reference>
<gene>
    <name evidence="1" type="ORF">BD310DRAFT_225417</name>
</gene>
<evidence type="ECO:0000313" key="1">
    <source>
        <dbReference type="EMBL" id="TBU52542.1"/>
    </source>
</evidence>
<protein>
    <recommendedName>
        <fullName evidence="3">F-box domain-containing protein</fullName>
    </recommendedName>
</protein>
<accession>A0A4Q9PGT2</accession>
<dbReference type="EMBL" id="ML145246">
    <property type="protein sequence ID" value="TBU52542.1"/>
    <property type="molecule type" value="Genomic_DNA"/>
</dbReference>
<evidence type="ECO:0000313" key="2">
    <source>
        <dbReference type="Proteomes" id="UP000292082"/>
    </source>
</evidence>
<keyword evidence="2" id="KW-1185">Reference proteome</keyword>
<dbReference type="Proteomes" id="UP000292082">
    <property type="component" value="Unassembled WGS sequence"/>
</dbReference>
<sequence length="318" mass="35019">MLLKPKKDETFFSSPSLTWQESPSSAGILVAMVHHTLQRLLISIDSDAEMPIHNLRRLITKVSVRAPGITSMVLQSPDETRSFPVDGLLKHTQLRELTLGGGIAIPSEEIRTLLSLPHLHSLQVNLAASDPCPDETFTHAVTGSYNSTTLRKFACAVSCDTATTLLSLLDASYLESLILHVDETRFHQRRSAHSLLLRTVAGASFASSVLSLEYSSANIYSELGPKAHQSMNLDPDDIPVDLSLDQPLSNILTPFFPATPSLDLPKLERFSFDMFWPTAVQDEDVEQLSVAIGSTARILEHTPLPPSLRAIRWHILPT</sequence>
<proteinExistence type="predicted"/>
<dbReference type="AlphaFoldDB" id="A0A4Q9PGT2"/>
<evidence type="ECO:0008006" key="3">
    <source>
        <dbReference type="Google" id="ProtNLM"/>
    </source>
</evidence>